<proteinExistence type="predicted"/>
<gene>
    <name evidence="2" type="ORF">H310_14450</name>
</gene>
<organism evidence="2">
    <name type="scientific">Aphanomyces invadans</name>
    <dbReference type="NCBI Taxonomy" id="157072"/>
    <lineage>
        <taxon>Eukaryota</taxon>
        <taxon>Sar</taxon>
        <taxon>Stramenopiles</taxon>
        <taxon>Oomycota</taxon>
        <taxon>Saprolegniomycetes</taxon>
        <taxon>Saprolegniales</taxon>
        <taxon>Verrucalvaceae</taxon>
        <taxon>Aphanomyces</taxon>
    </lineage>
</organism>
<feature type="compositionally biased region" description="Polar residues" evidence="1">
    <location>
        <begin position="191"/>
        <end position="208"/>
    </location>
</feature>
<feature type="region of interest" description="Disordered" evidence="1">
    <location>
        <begin position="251"/>
        <end position="280"/>
    </location>
</feature>
<protein>
    <submittedName>
        <fullName evidence="2">Uncharacterized protein</fullName>
    </submittedName>
</protein>
<feature type="compositionally biased region" description="Basic and acidic residues" evidence="1">
    <location>
        <begin position="160"/>
        <end position="187"/>
    </location>
</feature>
<dbReference type="GeneID" id="20091500"/>
<name>A0A024TA30_9STRA</name>
<evidence type="ECO:0000313" key="2">
    <source>
        <dbReference type="EMBL" id="ETV90854.1"/>
    </source>
</evidence>
<feature type="region of interest" description="Disordered" evidence="1">
    <location>
        <begin position="91"/>
        <end position="118"/>
    </location>
</feature>
<dbReference type="VEuPathDB" id="FungiDB:H310_14450"/>
<feature type="compositionally biased region" description="Basic residues" evidence="1">
    <location>
        <begin position="15"/>
        <end position="24"/>
    </location>
</feature>
<dbReference type="AlphaFoldDB" id="A0A024TA30"/>
<evidence type="ECO:0000256" key="1">
    <source>
        <dbReference type="SAM" id="MobiDB-lite"/>
    </source>
</evidence>
<feature type="region of interest" description="Disordered" evidence="1">
    <location>
        <begin position="154"/>
        <end position="225"/>
    </location>
</feature>
<dbReference type="RefSeq" id="XP_008880532.1">
    <property type="nucleotide sequence ID" value="XM_008882310.1"/>
</dbReference>
<dbReference type="EMBL" id="KI914021">
    <property type="protein sequence ID" value="ETV90854.1"/>
    <property type="molecule type" value="Genomic_DNA"/>
</dbReference>
<feature type="region of interest" description="Disordered" evidence="1">
    <location>
        <begin position="1"/>
        <end position="33"/>
    </location>
</feature>
<reference evidence="2" key="1">
    <citation type="submission" date="2013-12" db="EMBL/GenBank/DDBJ databases">
        <title>The Genome Sequence of Aphanomyces invadans NJM9701.</title>
        <authorList>
            <consortium name="The Broad Institute Genomics Platform"/>
            <person name="Russ C."/>
            <person name="Tyler B."/>
            <person name="van West P."/>
            <person name="Dieguez-Uribeondo J."/>
            <person name="Young S.K."/>
            <person name="Zeng Q."/>
            <person name="Gargeya S."/>
            <person name="Fitzgerald M."/>
            <person name="Abouelleil A."/>
            <person name="Alvarado L."/>
            <person name="Chapman S.B."/>
            <person name="Gainer-Dewar J."/>
            <person name="Goldberg J."/>
            <person name="Griggs A."/>
            <person name="Gujja S."/>
            <person name="Hansen M."/>
            <person name="Howarth C."/>
            <person name="Imamovic A."/>
            <person name="Ireland A."/>
            <person name="Larimer J."/>
            <person name="McCowan C."/>
            <person name="Murphy C."/>
            <person name="Pearson M."/>
            <person name="Poon T.W."/>
            <person name="Priest M."/>
            <person name="Roberts A."/>
            <person name="Saif S."/>
            <person name="Shea T."/>
            <person name="Sykes S."/>
            <person name="Wortman J."/>
            <person name="Nusbaum C."/>
            <person name="Birren B."/>
        </authorList>
    </citation>
    <scope>NUCLEOTIDE SEQUENCE [LARGE SCALE GENOMIC DNA]</scope>
    <source>
        <strain evidence="2">NJM9701</strain>
    </source>
</reference>
<sequence length="358" mass="39549">MWRQDTPAGLPSVVPRRHRDRPGRKSTGVDIHTGSYENPPLLFAWARTPNAVLDTTASVKLASTTITQQPQDQVRPPSEFIPLAPERVISARPGPVCQPTRMQDKESQASLPSPRNAADRDVKGAACQHTPAALVAEQGVQCNVLDVLQVSPSTSVPSAARHDVALPTKEAGEVRREEAAAPRHRDPMCSNAVQPSATQPKLASSSTPDPRDASPAHTKVHRRHGTDRAADYWKWLHWYSSWQVYYQQQAHPSSRRRHEPNATRPATVLNPPRHHDAKRPPPAAFWVDVKPMSVSDCGPSRPKSHAWARPTQSFPCLNPTFVQTSVARERVVAPMHVLNDLCRKDAVDNDLTLEDLAC</sequence>
<accession>A0A024TA30</accession>